<dbReference type="EMBL" id="MDYQ01000502">
    <property type="protein sequence ID" value="PRP74083.1"/>
    <property type="molecule type" value="Genomic_DNA"/>
</dbReference>
<dbReference type="GO" id="GO:0005739">
    <property type="term" value="C:mitochondrion"/>
    <property type="evidence" value="ECO:0007669"/>
    <property type="project" value="TreeGrafter"/>
</dbReference>
<accession>A0A2P6MQV3</accession>
<dbReference type="InterPro" id="IPR029063">
    <property type="entry name" value="SAM-dependent_MTases_sf"/>
</dbReference>
<protein>
    <submittedName>
        <fullName evidence="1">Uncharacterized protein</fullName>
    </submittedName>
</protein>
<organism evidence="1 2">
    <name type="scientific">Planoprotostelium fungivorum</name>
    <dbReference type="NCBI Taxonomy" id="1890364"/>
    <lineage>
        <taxon>Eukaryota</taxon>
        <taxon>Amoebozoa</taxon>
        <taxon>Evosea</taxon>
        <taxon>Variosea</taxon>
        <taxon>Cavosteliida</taxon>
        <taxon>Cavosteliaceae</taxon>
        <taxon>Planoprotostelium</taxon>
    </lineage>
</organism>
<dbReference type="Proteomes" id="UP000241769">
    <property type="component" value="Unassembled WGS sequence"/>
</dbReference>
<dbReference type="PANTHER" id="PTHR18895:SF74">
    <property type="entry name" value="MTRF1L RELEASE FACTOR GLUTAMINE METHYLTRANSFERASE"/>
    <property type="match status" value="1"/>
</dbReference>
<reference evidence="1 2" key="1">
    <citation type="journal article" date="2018" name="Genome Biol. Evol.">
        <title>Multiple Roots of Fruiting Body Formation in Amoebozoa.</title>
        <authorList>
            <person name="Hillmann F."/>
            <person name="Forbes G."/>
            <person name="Novohradska S."/>
            <person name="Ferling I."/>
            <person name="Riege K."/>
            <person name="Groth M."/>
            <person name="Westermann M."/>
            <person name="Marz M."/>
            <person name="Spaller T."/>
            <person name="Winckler T."/>
            <person name="Schaap P."/>
            <person name="Glockner G."/>
        </authorList>
    </citation>
    <scope>NUCLEOTIDE SEQUENCE [LARGE SCALE GENOMIC DNA]</scope>
    <source>
        <strain evidence="1 2">Jena</strain>
    </source>
</reference>
<dbReference type="AlphaFoldDB" id="A0A2P6MQV3"/>
<keyword evidence="2" id="KW-1185">Reference proteome</keyword>
<gene>
    <name evidence="1" type="ORF">PROFUN_08707</name>
</gene>
<dbReference type="InParanoid" id="A0A2P6MQV3"/>
<evidence type="ECO:0000313" key="2">
    <source>
        <dbReference type="Proteomes" id="UP000241769"/>
    </source>
</evidence>
<dbReference type="SUPFAM" id="SSF53335">
    <property type="entry name" value="S-adenosyl-L-methionine-dependent methyltransferases"/>
    <property type="match status" value="1"/>
</dbReference>
<evidence type="ECO:0000313" key="1">
    <source>
        <dbReference type="EMBL" id="PRP74083.1"/>
    </source>
</evidence>
<dbReference type="Gene3D" id="3.40.50.150">
    <property type="entry name" value="Vaccinia Virus protein VP39"/>
    <property type="match status" value="1"/>
</dbReference>
<comment type="caution">
    <text evidence="1">The sequence shown here is derived from an EMBL/GenBank/DDBJ whole genome shotgun (WGS) entry which is preliminary data.</text>
</comment>
<dbReference type="PANTHER" id="PTHR18895">
    <property type="entry name" value="HEMK METHYLTRANSFERASE"/>
    <property type="match status" value="1"/>
</dbReference>
<proteinExistence type="predicted"/>
<dbReference type="OrthoDB" id="269872at2759"/>
<sequence>MLASLQTVSNQAHQELRWMEQHIKKMKLSPDSLDSMVQQRLQNKPIQYILGDVPFGPLNIKVRQPVLIPRAETEFWTNQLIDTIKTKFSPTLSRRPLNILDIAACMPSSSVNIVGVDLNRDAVQLSTENLQSADTLIHNHVSFVCDDVLEQEFPSKEGGEGRVEQSVLRYEDPLALIGTGLGPHREGDEAIDDGLDFYRRISRIRRDLVHREHLVALEVGEHQADKYKSERAVVYTE</sequence>
<dbReference type="InterPro" id="IPR050320">
    <property type="entry name" value="N5-glutamine_MTase"/>
</dbReference>
<name>A0A2P6MQV3_9EUKA</name>
<dbReference type="STRING" id="1890364.A0A2P6MQV3"/>